<dbReference type="InParanoid" id="A0A7J7DN52"/>
<dbReference type="EMBL" id="JAAARO010000005">
    <property type="protein sequence ID" value="KAF5747768.1"/>
    <property type="molecule type" value="Genomic_DNA"/>
</dbReference>
<sequence>MGRTMPSKARQIPGMTWLLMNLKKSATRVGGEEVFKGGVGEGGVEGDELNVEGCRCGGAVGESGDVEGELVGDYYRS</sequence>
<accession>A0A7J7DN52</accession>
<name>A0A7J7DN52_TRIWF</name>
<keyword evidence="2" id="KW-1185">Reference proteome</keyword>
<comment type="caution">
    <text evidence="1">The sequence shown here is derived from an EMBL/GenBank/DDBJ whole genome shotgun (WGS) entry which is preliminary data.</text>
</comment>
<evidence type="ECO:0000313" key="1">
    <source>
        <dbReference type="EMBL" id="KAF5747768.1"/>
    </source>
</evidence>
<dbReference type="Proteomes" id="UP000593562">
    <property type="component" value="Unassembled WGS sequence"/>
</dbReference>
<reference evidence="1 2" key="1">
    <citation type="journal article" date="2020" name="Nat. Commun.">
        <title>Genome of Tripterygium wilfordii and identification of cytochrome P450 involved in triptolide biosynthesis.</title>
        <authorList>
            <person name="Tu L."/>
            <person name="Su P."/>
            <person name="Zhang Z."/>
            <person name="Gao L."/>
            <person name="Wang J."/>
            <person name="Hu T."/>
            <person name="Zhou J."/>
            <person name="Zhang Y."/>
            <person name="Zhao Y."/>
            <person name="Liu Y."/>
            <person name="Song Y."/>
            <person name="Tong Y."/>
            <person name="Lu Y."/>
            <person name="Yang J."/>
            <person name="Xu C."/>
            <person name="Jia M."/>
            <person name="Peters R.J."/>
            <person name="Huang L."/>
            <person name="Gao W."/>
        </authorList>
    </citation>
    <scope>NUCLEOTIDE SEQUENCE [LARGE SCALE GENOMIC DNA]</scope>
    <source>
        <strain evidence="2">cv. XIE 37</strain>
        <tissue evidence="1">Leaf</tissue>
    </source>
</reference>
<gene>
    <name evidence="1" type="ORF">HS088_TW05G00495</name>
</gene>
<protein>
    <submittedName>
        <fullName evidence="1">Uncharacterized protein</fullName>
    </submittedName>
</protein>
<organism evidence="1 2">
    <name type="scientific">Tripterygium wilfordii</name>
    <name type="common">Thunder God vine</name>
    <dbReference type="NCBI Taxonomy" id="458696"/>
    <lineage>
        <taxon>Eukaryota</taxon>
        <taxon>Viridiplantae</taxon>
        <taxon>Streptophyta</taxon>
        <taxon>Embryophyta</taxon>
        <taxon>Tracheophyta</taxon>
        <taxon>Spermatophyta</taxon>
        <taxon>Magnoliopsida</taxon>
        <taxon>eudicotyledons</taxon>
        <taxon>Gunneridae</taxon>
        <taxon>Pentapetalae</taxon>
        <taxon>rosids</taxon>
        <taxon>fabids</taxon>
        <taxon>Celastrales</taxon>
        <taxon>Celastraceae</taxon>
        <taxon>Tripterygium</taxon>
    </lineage>
</organism>
<proteinExistence type="predicted"/>
<dbReference type="AlphaFoldDB" id="A0A7J7DN52"/>
<evidence type="ECO:0000313" key="2">
    <source>
        <dbReference type="Proteomes" id="UP000593562"/>
    </source>
</evidence>